<evidence type="ECO:0000256" key="1">
    <source>
        <dbReference type="ARBA" id="ARBA00022723"/>
    </source>
</evidence>
<dbReference type="PANTHER" id="PTHR45969">
    <property type="entry name" value="RING ZINC FINGER PROTEIN-RELATED"/>
    <property type="match status" value="1"/>
</dbReference>
<dbReference type="Pfam" id="PF13639">
    <property type="entry name" value="zf-RING_2"/>
    <property type="match status" value="1"/>
</dbReference>
<keyword evidence="7" id="KW-1185">Reference proteome</keyword>
<keyword evidence="3" id="KW-0862">Zinc</keyword>
<dbReference type="GO" id="GO:0016567">
    <property type="term" value="P:protein ubiquitination"/>
    <property type="evidence" value="ECO:0007669"/>
    <property type="project" value="TreeGrafter"/>
</dbReference>
<dbReference type="OrthoDB" id="8062037at2759"/>
<dbReference type="OMA" id="FHEECLD"/>
<dbReference type="PROSITE" id="PS50089">
    <property type="entry name" value="ZF_RING_2"/>
    <property type="match status" value="1"/>
</dbReference>
<dbReference type="PANTHER" id="PTHR45969:SF69">
    <property type="entry name" value="FINGER DOMAIN PROTEIN, PUTATIVE (AFU_ORTHOLOGUE AFUA_3G12190)-RELATED"/>
    <property type="match status" value="1"/>
</dbReference>
<evidence type="ECO:0000313" key="8">
    <source>
        <dbReference type="RefSeq" id="XP_017030479.1"/>
    </source>
</evidence>
<keyword evidence="1" id="KW-0479">Metal-binding</keyword>
<dbReference type="RefSeq" id="XP_017030479.1">
    <property type="nucleotide sequence ID" value="XM_017174990.3"/>
</dbReference>
<evidence type="ECO:0000313" key="7">
    <source>
        <dbReference type="Proteomes" id="UP001652661"/>
    </source>
</evidence>
<reference evidence="8" key="1">
    <citation type="submission" date="2025-08" db="UniProtKB">
        <authorList>
            <consortium name="RefSeq"/>
        </authorList>
    </citation>
    <scope>IDENTIFICATION</scope>
    <source>
        <strain evidence="8">14028-0561.14</strain>
        <tissue evidence="8">Whole fly</tissue>
    </source>
</reference>
<keyword evidence="2 4" id="KW-0863">Zinc-finger</keyword>
<dbReference type="Proteomes" id="UP001652661">
    <property type="component" value="Chromosome X"/>
</dbReference>
<dbReference type="Gene3D" id="3.30.40.10">
    <property type="entry name" value="Zinc/RING finger domain, C3HC4 (zinc finger)"/>
    <property type="match status" value="1"/>
</dbReference>
<dbReference type="InterPro" id="IPR001841">
    <property type="entry name" value="Znf_RING"/>
</dbReference>
<protein>
    <recommendedName>
        <fullName evidence="6">RING-type domain-containing protein</fullName>
    </recommendedName>
</protein>
<evidence type="ECO:0000256" key="5">
    <source>
        <dbReference type="SAM" id="MobiDB-lite"/>
    </source>
</evidence>
<accession>A0A6P4J595</accession>
<feature type="region of interest" description="Disordered" evidence="5">
    <location>
        <begin position="70"/>
        <end position="127"/>
    </location>
</feature>
<dbReference type="SMART" id="SM00184">
    <property type="entry name" value="RING"/>
    <property type="match status" value="1"/>
</dbReference>
<organism evidence="7 8">
    <name type="scientific">Drosophila kikkawai</name>
    <name type="common">Fruit fly</name>
    <dbReference type="NCBI Taxonomy" id="30033"/>
    <lineage>
        <taxon>Eukaryota</taxon>
        <taxon>Metazoa</taxon>
        <taxon>Ecdysozoa</taxon>
        <taxon>Arthropoda</taxon>
        <taxon>Hexapoda</taxon>
        <taxon>Insecta</taxon>
        <taxon>Pterygota</taxon>
        <taxon>Neoptera</taxon>
        <taxon>Endopterygota</taxon>
        <taxon>Diptera</taxon>
        <taxon>Brachycera</taxon>
        <taxon>Muscomorpha</taxon>
        <taxon>Ephydroidea</taxon>
        <taxon>Drosophilidae</taxon>
        <taxon>Drosophila</taxon>
        <taxon>Sophophora</taxon>
    </lineage>
</organism>
<evidence type="ECO:0000256" key="4">
    <source>
        <dbReference type="PROSITE-ProRule" id="PRU00175"/>
    </source>
</evidence>
<evidence type="ECO:0000256" key="3">
    <source>
        <dbReference type="ARBA" id="ARBA00022833"/>
    </source>
</evidence>
<evidence type="ECO:0000259" key="6">
    <source>
        <dbReference type="PROSITE" id="PS50089"/>
    </source>
</evidence>
<dbReference type="GO" id="GO:0061630">
    <property type="term" value="F:ubiquitin protein ligase activity"/>
    <property type="evidence" value="ECO:0007669"/>
    <property type="project" value="TreeGrafter"/>
</dbReference>
<sequence>MSNNNVICTICAERYRNSDNIHAGSCGHAFHEECLFRWRDQSRTCPICRSEDAAYFQLYLSFEQDGAAGGGGGSGRNLSQDNSSSNSPTNSASSSSSTRNSNSSSSSNSSGHNSSINSSSSSSSSSTGIMREFENMLYEKDLYQQEIEYLNECIGALTLRNSKLKCRLAESESDSDSD</sequence>
<feature type="compositionally biased region" description="Low complexity" evidence="5">
    <location>
        <begin position="77"/>
        <end position="127"/>
    </location>
</feature>
<dbReference type="AlphaFoldDB" id="A0A6P4J595"/>
<gene>
    <name evidence="8" type="primary">LOC108080310</name>
</gene>
<proteinExistence type="predicted"/>
<name>A0A6P4J595_DROKI</name>
<dbReference type="InterPro" id="IPR013083">
    <property type="entry name" value="Znf_RING/FYVE/PHD"/>
</dbReference>
<dbReference type="SUPFAM" id="SSF57850">
    <property type="entry name" value="RING/U-box"/>
    <property type="match status" value="1"/>
</dbReference>
<dbReference type="GO" id="GO:0008270">
    <property type="term" value="F:zinc ion binding"/>
    <property type="evidence" value="ECO:0007669"/>
    <property type="project" value="UniProtKB-KW"/>
</dbReference>
<feature type="domain" description="RING-type" evidence="6">
    <location>
        <begin position="8"/>
        <end position="49"/>
    </location>
</feature>
<dbReference type="GeneID" id="108080310"/>
<evidence type="ECO:0000256" key="2">
    <source>
        <dbReference type="ARBA" id="ARBA00022771"/>
    </source>
</evidence>